<evidence type="ECO:0000313" key="3">
    <source>
        <dbReference type="EMBL" id="MBM6500366.1"/>
    </source>
</evidence>
<name>A0ABS2CZM8_9FLAO</name>
<evidence type="ECO:0000313" key="4">
    <source>
        <dbReference type="Proteomes" id="UP000759529"/>
    </source>
</evidence>
<dbReference type="PROSITE" id="PS51257">
    <property type="entry name" value="PROKAR_LIPOPROTEIN"/>
    <property type="match status" value="1"/>
</dbReference>
<evidence type="ECO:0000259" key="2">
    <source>
        <dbReference type="Pfam" id="PF13648"/>
    </source>
</evidence>
<protein>
    <submittedName>
        <fullName evidence="3">Lipocalin family protein</fullName>
    </submittedName>
</protein>
<dbReference type="EMBL" id="JACSOD020000502">
    <property type="protein sequence ID" value="MBM6500366.1"/>
    <property type="molecule type" value="Genomic_DNA"/>
</dbReference>
<sequence length="140" mass="15389">MKSRTMLFVLMVGIFSLITISCSDDDNDGETLAPITGKWNISKVGTIVNGSEVLIDAPQNQEGCDKDFIQLKTDNTLEEGDYDSAIDPCALFTNQGIYSRSHNNLTRVVDGVTKTQDIVNLTLSELKLKDANGIIEVYIK</sequence>
<dbReference type="InterPro" id="IPR024311">
    <property type="entry name" value="Lipocalin-like"/>
</dbReference>
<feature type="chain" id="PRO_5046620721" evidence="1">
    <location>
        <begin position="24"/>
        <end position="140"/>
    </location>
</feature>
<feature type="domain" description="Lipocalin-like" evidence="2">
    <location>
        <begin position="35"/>
        <end position="128"/>
    </location>
</feature>
<organism evidence="3 4">
    <name type="scientific">Flavobacterium macrobrachii</name>
    <dbReference type="NCBI Taxonomy" id="591204"/>
    <lineage>
        <taxon>Bacteria</taxon>
        <taxon>Pseudomonadati</taxon>
        <taxon>Bacteroidota</taxon>
        <taxon>Flavobacteriia</taxon>
        <taxon>Flavobacteriales</taxon>
        <taxon>Flavobacteriaceae</taxon>
        <taxon>Flavobacterium</taxon>
    </lineage>
</organism>
<keyword evidence="4" id="KW-1185">Reference proteome</keyword>
<comment type="caution">
    <text evidence="3">The sequence shown here is derived from an EMBL/GenBank/DDBJ whole genome shotgun (WGS) entry which is preliminary data.</text>
</comment>
<dbReference type="Proteomes" id="UP000759529">
    <property type="component" value="Unassembled WGS sequence"/>
</dbReference>
<proteinExistence type="predicted"/>
<gene>
    <name evidence="3" type="ORF">H9X54_013800</name>
</gene>
<accession>A0ABS2CZM8</accession>
<evidence type="ECO:0000256" key="1">
    <source>
        <dbReference type="SAM" id="SignalP"/>
    </source>
</evidence>
<dbReference type="Pfam" id="PF13648">
    <property type="entry name" value="Lipocalin_4"/>
    <property type="match status" value="1"/>
</dbReference>
<reference evidence="3 4" key="1">
    <citation type="submission" date="2021-02" db="EMBL/GenBank/DDBJ databases">
        <authorList>
            <person name="Jung H.S."/>
            <person name="Chun B.H."/>
            <person name="Jeon C.O."/>
        </authorList>
    </citation>
    <scope>NUCLEOTIDE SEQUENCE [LARGE SCALE GENOMIC DNA]</scope>
    <source>
        <strain evidence="3 4">LMG 25203</strain>
    </source>
</reference>
<keyword evidence="1" id="KW-0732">Signal</keyword>
<feature type="signal peptide" evidence="1">
    <location>
        <begin position="1"/>
        <end position="23"/>
    </location>
</feature>